<organism evidence="2 3">
    <name type="scientific">Vallicoccus soli</name>
    <dbReference type="NCBI Taxonomy" id="2339232"/>
    <lineage>
        <taxon>Bacteria</taxon>
        <taxon>Bacillati</taxon>
        <taxon>Actinomycetota</taxon>
        <taxon>Actinomycetes</taxon>
        <taxon>Motilibacterales</taxon>
        <taxon>Vallicoccaceae</taxon>
        <taxon>Vallicoccus</taxon>
    </lineage>
</organism>
<dbReference type="GO" id="GO:0005975">
    <property type="term" value="P:carbohydrate metabolic process"/>
    <property type="evidence" value="ECO:0007669"/>
    <property type="project" value="InterPro"/>
</dbReference>
<keyword evidence="2" id="KW-0378">Hydrolase</keyword>
<sequence length="272" mass="30163">MTGAGAGWRAQERLDRSGYQLVLDEAFAGPDLDRGRWVDHYLPHWTTPERSAARYALGPDGLRLRVDADQPAWLPEDGGLRVSNLQTGSFSGPAGSSTGQMAHRPGLVVRTPQPTRRLWTPTAGLVEAVLRASPDPTCMLAVWLVGLAEGGPATTGEVCVVELFGDALGRTRSTARVGVKAHQDPLLREDVVDVRLPIDATEEHSYAAAWDERSTRFYVDDRLVHESRQGTAYPLQLMVDLFEFPVDERRDPARYPKEAWVRRVRGYEPAPR</sequence>
<proteinExistence type="predicted"/>
<gene>
    <name evidence="2" type="ORF">D5H78_06850</name>
</gene>
<feature type="domain" description="GH16" evidence="1">
    <location>
        <begin position="43"/>
        <end position="272"/>
    </location>
</feature>
<evidence type="ECO:0000313" key="2">
    <source>
        <dbReference type="EMBL" id="RJK96956.1"/>
    </source>
</evidence>
<dbReference type="Gene3D" id="2.60.120.200">
    <property type="match status" value="1"/>
</dbReference>
<accession>A0A3A3ZLA6</accession>
<evidence type="ECO:0000313" key="3">
    <source>
        <dbReference type="Proteomes" id="UP000265614"/>
    </source>
</evidence>
<protein>
    <submittedName>
        <fullName evidence="2">Glycosyl hydrolase family protein</fullName>
    </submittedName>
</protein>
<dbReference type="CDD" id="cd00413">
    <property type="entry name" value="Glyco_hydrolase_16"/>
    <property type="match status" value="1"/>
</dbReference>
<evidence type="ECO:0000259" key="1">
    <source>
        <dbReference type="PROSITE" id="PS51762"/>
    </source>
</evidence>
<keyword evidence="3" id="KW-1185">Reference proteome</keyword>
<name>A0A3A3ZLA6_9ACTN</name>
<dbReference type="RefSeq" id="WP_119949672.1">
    <property type="nucleotide sequence ID" value="NZ_QZEZ01000002.1"/>
</dbReference>
<dbReference type="InterPro" id="IPR013320">
    <property type="entry name" value="ConA-like_dom_sf"/>
</dbReference>
<dbReference type="InterPro" id="IPR000757">
    <property type="entry name" value="Beta-glucanase-like"/>
</dbReference>
<dbReference type="EMBL" id="QZEZ01000002">
    <property type="protein sequence ID" value="RJK96956.1"/>
    <property type="molecule type" value="Genomic_DNA"/>
</dbReference>
<dbReference type="Pfam" id="PF00722">
    <property type="entry name" value="Glyco_hydro_16"/>
    <property type="match status" value="1"/>
</dbReference>
<dbReference type="AlphaFoldDB" id="A0A3A3ZLA6"/>
<dbReference type="GO" id="GO:0004553">
    <property type="term" value="F:hydrolase activity, hydrolyzing O-glycosyl compounds"/>
    <property type="evidence" value="ECO:0007669"/>
    <property type="project" value="InterPro"/>
</dbReference>
<comment type="caution">
    <text evidence="2">The sequence shown here is derived from an EMBL/GenBank/DDBJ whole genome shotgun (WGS) entry which is preliminary data.</text>
</comment>
<dbReference type="SUPFAM" id="SSF49899">
    <property type="entry name" value="Concanavalin A-like lectins/glucanases"/>
    <property type="match status" value="1"/>
</dbReference>
<dbReference type="Proteomes" id="UP000265614">
    <property type="component" value="Unassembled WGS sequence"/>
</dbReference>
<reference evidence="2 3" key="1">
    <citation type="submission" date="2018-09" db="EMBL/GenBank/DDBJ databases">
        <title>YIM 75000 draft genome.</title>
        <authorList>
            <person name="Tang S."/>
            <person name="Feng Y."/>
        </authorList>
    </citation>
    <scope>NUCLEOTIDE SEQUENCE [LARGE SCALE GENOMIC DNA]</scope>
    <source>
        <strain evidence="2 3">YIM 75000</strain>
    </source>
</reference>
<dbReference type="OrthoDB" id="9809583at2"/>
<dbReference type="PROSITE" id="PS51762">
    <property type="entry name" value="GH16_2"/>
    <property type="match status" value="1"/>
</dbReference>